<sequence length="173" mass="20301">MKAVFIDESKSKRYLVCAVFVELGETPVLRRALYALRLKGQSRIHFVSESPSRRRKILTEFRRFPISVKIYSSNLGSDREDRKKCLTALVDGLNPEKHYQIWIEPDANHLRQDQVVLTQQLQARGFKLHVDFHHEESRKLPLLWIPDAIVWTYNRGGNWTKELDGFQIDVIDL</sequence>
<accession>A0A7D4PZI9</accession>
<dbReference type="RefSeq" id="WP_173494042.1">
    <property type="nucleotide sequence ID" value="NZ_CP054056.1"/>
</dbReference>
<protein>
    <recommendedName>
        <fullName evidence="3">DUF3800 domain-containing protein</fullName>
    </recommendedName>
</protein>
<dbReference type="Proteomes" id="UP000501003">
    <property type="component" value="Chromosome"/>
</dbReference>
<organism evidence="1 2">
    <name type="scientific">Aquiluna borgnonia</name>
    <dbReference type="NCBI Taxonomy" id="2499157"/>
    <lineage>
        <taxon>Bacteria</taxon>
        <taxon>Bacillati</taxon>
        <taxon>Actinomycetota</taxon>
        <taxon>Actinomycetes</taxon>
        <taxon>Micrococcales</taxon>
        <taxon>Microbacteriaceae</taxon>
        <taxon>Luna cluster</taxon>
        <taxon>Luna-1 subcluster</taxon>
        <taxon>Aquiluna</taxon>
    </lineage>
</organism>
<keyword evidence="2" id="KW-1185">Reference proteome</keyword>
<evidence type="ECO:0000313" key="2">
    <source>
        <dbReference type="Proteomes" id="UP000501003"/>
    </source>
</evidence>
<name>A0A7D4PZI9_9MICO</name>
<gene>
    <name evidence="1" type="ORF">HRU87_06175</name>
</gene>
<evidence type="ECO:0000313" key="1">
    <source>
        <dbReference type="EMBL" id="QKJ25745.1"/>
    </source>
</evidence>
<dbReference type="AlphaFoldDB" id="A0A7D4PZI9"/>
<dbReference type="EMBL" id="CP054056">
    <property type="protein sequence ID" value="QKJ25745.1"/>
    <property type="molecule type" value="Genomic_DNA"/>
</dbReference>
<reference evidence="1 2" key="1">
    <citation type="submission" date="2020-05" db="EMBL/GenBank/DDBJ databases">
        <title>Aquirufa sp. strain 15G-AUS-rot a new Aquirufa species.</title>
        <authorList>
            <person name="Pitt A."/>
            <person name="Hahn M.W."/>
        </authorList>
    </citation>
    <scope>NUCLEOTIDE SEQUENCE [LARGE SCALE GENOMIC DNA]</scope>
    <source>
        <strain evidence="1 2">15G-AUS-rot</strain>
    </source>
</reference>
<dbReference type="KEGG" id="aqg:HRU87_06175"/>
<proteinExistence type="predicted"/>
<evidence type="ECO:0008006" key="3">
    <source>
        <dbReference type="Google" id="ProtNLM"/>
    </source>
</evidence>